<protein>
    <recommendedName>
        <fullName evidence="3">MADS-box domain-containing protein</fullName>
    </recommendedName>
</protein>
<accession>A0AAE1UTT8</accession>
<keyword evidence="2" id="KW-1185">Reference proteome</keyword>
<evidence type="ECO:0008006" key="3">
    <source>
        <dbReference type="Google" id="ProtNLM"/>
    </source>
</evidence>
<dbReference type="InterPro" id="IPR036879">
    <property type="entry name" value="TF_MADSbox_sf"/>
</dbReference>
<dbReference type="SUPFAM" id="SSF55455">
    <property type="entry name" value="SRF-like"/>
    <property type="match status" value="1"/>
</dbReference>
<dbReference type="AlphaFoldDB" id="A0AAE1UTT8"/>
<evidence type="ECO:0000313" key="1">
    <source>
        <dbReference type="EMBL" id="KAK4339476.1"/>
    </source>
</evidence>
<sequence length="152" mass="17047">MEISALCDVKACAIIIDADGTIETWPKNPTDVTPILDQYRKKHYLNKKKHNNNVDVVVENPNDVLSKLNSKIDAVKKRIEFLKGISTMNRDGDGGREDLSDIIGSSNSATVNVQESDTIEQPRPLDYYWDGHIELSDNNYATTNVKEISPNE</sequence>
<dbReference type="EMBL" id="JAVYJV010000023">
    <property type="protein sequence ID" value="KAK4339476.1"/>
    <property type="molecule type" value="Genomic_DNA"/>
</dbReference>
<proteinExistence type="predicted"/>
<dbReference type="GO" id="GO:0046983">
    <property type="term" value="F:protein dimerization activity"/>
    <property type="evidence" value="ECO:0007669"/>
    <property type="project" value="InterPro"/>
</dbReference>
<reference evidence="1" key="1">
    <citation type="submission" date="2023-12" db="EMBL/GenBank/DDBJ databases">
        <title>Genome assembly of Anisodus tanguticus.</title>
        <authorList>
            <person name="Wang Y.-J."/>
        </authorList>
    </citation>
    <scope>NUCLEOTIDE SEQUENCE</scope>
    <source>
        <strain evidence="1">KB-2021</strain>
        <tissue evidence="1">Leaf</tissue>
    </source>
</reference>
<organism evidence="1 2">
    <name type="scientific">Anisodus tanguticus</name>
    <dbReference type="NCBI Taxonomy" id="243964"/>
    <lineage>
        <taxon>Eukaryota</taxon>
        <taxon>Viridiplantae</taxon>
        <taxon>Streptophyta</taxon>
        <taxon>Embryophyta</taxon>
        <taxon>Tracheophyta</taxon>
        <taxon>Spermatophyta</taxon>
        <taxon>Magnoliopsida</taxon>
        <taxon>eudicotyledons</taxon>
        <taxon>Gunneridae</taxon>
        <taxon>Pentapetalae</taxon>
        <taxon>asterids</taxon>
        <taxon>lamiids</taxon>
        <taxon>Solanales</taxon>
        <taxon>Solanaceae</taxon>
        <taxon>Solanoideae</taxon>
        <taxon>Hyoscyameae</taxon>
        <taxon>Anisodus</taxon>
    </lineage>
</organism>
<dbReference type="GO" id="GO:0003677">
    <property type="term" value="F:DNA binding"/>
    <property type="evidence" value="ECO:0007669"/>
    <property type="project" value="InterPro"/>
</dbReference>
<dbReference type="Proteomes" id="UP001291623">
    <property type="component" value="Unassembled WGS sequence"/>
</dbReference>
<gene>
    <name evidence="1" type="ORF">RND71_040938</name>
</gene>
<evidence type="ECO:0000313" key="2">
    <source>
        <dbReference type="Proteomes" id="UP001291623"/>
    </source>
</evidence>
<comment type="caution">
    <text evidence="1">The sequence shown here is derived from an EMBL/GenBank/DDBJ whole genome shotgun (WGS) entry which is preliminary data.</text>
</comment>
<dbReference type="Gene3D" id="3.40.1810.10">
    <property type="entry name" value="Transcription factor, MADS-box"/>
    <property type="match status" value="1"/>
</dbReference>
<name>A0AAE1UTT8_9SOLA</name>